<gene>
    <name evidence="2" type="ORF">V6N11_030972</name>
</gene>
<feature type="region of interest" description="Disordered" evidence="1">
    <location>
        <begin position="1"/>
        <end position="30"/>
    </location>
</feature>
<protein>
    <submittedName>
        <fullName evidence="2">Uncharacterized protein</fullName>
    </submittedName>
</protein>
<keyword evidence="3" id="KW-1185">Reference proteome</keyword>
<evidence type="ECO:0000313" key="2">
    <source>
        <dbReference type="EMBL" id="KAK8978926.1"/>
    </source>
</evidence>
<comment type="caution">
    <text evidence="2">The sequence shown here is derived from an EMBL/GenBank/DDBJ whole genome shotgun (WGS) entry which is preliminary data.</text>
</comment>
<sequence length="73" mass="8237">MKWNERRGTTQGVETTKKRRSRACPRQGASGKVRLVSTSIWARLSTKSLAMDCPVCRRRMLSTLIARDDPATT</sequence>
<dbReference type="EMBL" id="JBBPBN010000106">
    <property type="protein sequence ID" value="KAK8978926.1"/>
    <property type="molecule type" value="Genomic_DNA"/>
</dbReference>
<accession>A0ABR2NRX5</accession>
<organism evidence="2 3">
    <name type="scientific">Hibiscus sabdariffa</name>
    <name type="common">roselle</name>
    <dbReference type="NCBI Taxonomy" id="183260"/>
    <lineage>
        <taxon>Eukaryota</taxon>
        <taxon>Viridiplantae</taxon>
        <taxon>Streptophyta</taxon>
        <taxon>Embryophyta</taxon>
        <taxon>Tracheophyta</taxon>
        <taxon>Spermatophyta</taxon>
        <taxon>Magnoliopsida</taxon>
        <taxon>eudicotyledons</taxon>
        <taxon>Gunneridae</taxon>
        <taxon>Pentapetalae</taxon>
        <taxon>rosids</taxon>
        <taxon>malvids</taxon>
        <taxon>Malvales</taxon>
        <taxon>Malvaceae</taxon>
        <taxon>Malvoideae</taxon>
        <taxon>Hibiscus</taxon>
    </lineage>
</organism>
<dbReference type="Proteomes" id="UP001396334">
    <property type="component" value="Unassembled WGS sequence"/>
</dbReference>
<evidence type="ECO:0000256" key="1">
    <source>
        <dbReference type="SAM" id="MobiDB-lite"/>
    </source>
</evidence>
<evidence type="ECO:0000313" key="3">
    <source>
        <dbReference type="Proteomes" id="UP001396334"/>
    </source>
</evidence>
<proteinExistence type="predicted"/>
<name>A0ABR2NRX5_9ROSI</name>
<reference evidence="2 3" key="1">
    <citation type="journal article" date="2024" name="G3 (Bethesda)">
        <title>Genome assembly of Hibiscus sabdariffa L. provides insights into metabolisms of medicinal natural products.</title>
        <authorList>
            <person name="Kim T."/>
        </authorList>
    </citation>
    <scope>NUCLEOTIDE SEQUENCE [LARGE SCALE GENOMIC DNA]</scope>
    <source>
        <strain evidence="2">TK-2024</strain>
        <tissue evidence="2">Old leaves</tissue>
    </source>
</reference>